<evidence type="ECO:0000313" key="2">
    <source>
        <dbReference type="EMBL" id="WXA13796.1"/>
    </source>
</evidence>
<gene>
    <name evidence="2" type="ORF">R3L15_02750</name>
    <name evidence="1" type="ORF">R3L16_04645</name>
</gene>
<evidence type="ECO:0000313" key="1">
    <source>
        <dbReference type="EMBL" id="WXA03783.1"/>
    </source>
</evidence>
<accession>A0AAU6P1P2</accession>
<reference evidence="1 3" key="1">
    <citation type="submission" date="2023-10" db="EMBL/GenBank/DDBJ databases">
        <title>Culture-based analysis of two novel bacteria associated with mangrove crab gills.</title>
        <authorList>
            <person name="Yang X."/>
            <person name="Garuglieri E."/>
            <person name="Van Goethem M.W."/>
            <person name="Fusi M."/>
            <person name="Marasco R."/>
            <person name="Daffonchio D.G."/>
        </authorList>
    </citation>
    <scope>NUCLEOTIDE SEQUENCE [LARGE SCALE GENOMIC DNA]</scope>
    <source>
        <strain evidence="2">UG2-1</strain>
        <strain evidence="1">UG2-2</strain>
        <strain evidence="3">UG2_2</strain>
    </source>
</reference>
<keyword evidence="3" id="KW-1185">Reference proteome</keyword>
<evidence type="ECO:0008006" key="4">
    <source>
        <dbReference type="Google" id="ProtNLM"/>
    </source>
</evidence>
<dbReference type="EMBL" id="CP136924">
    <property type="protein sequence ID" value="WXA03783.1"/>
    <property type="molecule type" value="Genomic_DNA"/>
</dbReference>
<dbReference type="RefSeq" id="WP_338733087.1">
    <property type="nucleotide sequence ID" value="NZ_CP136924.1"/>
</dbReference>
<organism evidence="1 3">
    <name type="scientific">Mangrovimonas cancribranchiae</name>
    <dbReference type="NCBI Taxonomy" id="3080055"/>
    <lineage>
        <taxon>Bacteria</taxon>
        <taxon>Pseudomonadati</taxon>
        <taxon>Bacteroidota</taxon>
        <taxon>Flavobacteriia</taxon>
        <taxon>Flavobacteriales</taxon>
        <taxon>Flavobacteriaceae</taxon>
        <taxon>Mangrovimonas</taxon>
    </lineage>
</organism>
<dbReference type="AlphaFoldDB" id="A0AAU6P1P2"/>
<sequence length="285" mass="34548">MKKIHVGFLVSYDYYLLKKALPFVYNDADEIFLAIDIDLKTWKGDDFTIEEDFFLWIKTFDVDNKIALYKDHFYVPELTTMQCEVRERMMLSEKMGLENWCIQLDADEYFIDFKEFVAYLKQSNHLLNSKKPIQIAAFLYNMFKKLDDGYLLVKEPTRVLVTTNTPNYKTGRKAKQQIVYKRHMVLHECLSRTEEELIQKLENWGHNKQVNNTFLDKWKTTDKSNYKNRRDFFYIEPEKWKELIYVKGNNIKELQENLLQDNQVLPSKFYVWKKNFGQWFKFLFK</sequence>
<dbReference type="EMBL" id="CP136925">
    <property type="protein sequence ID" value="WXA13796.1"/>
    <property type="molecule type" value="Genomic_DNA"/>
</dbReference>
<protein>
    <recommendedName>
        <fullName evidence="4">Glycosyl transferase family 2</fullName>
    </recommendedName>
</protein>
<evidence type="ECO:0000313" key="3">
    <source>
        <dbReference type="Proteomes" id="UP001368318"/>
    </source>
</evidence>
<dbReference type="Proteomes" id="UP001368318">
    <property type="component" value="Chromosome"/>
</dbReference>
<proteinExistence type="predicted"/>
<dbReference type="KEGG" id="mcaa:R3L15_02750"/>
<name>A0AAU6P1P2_9FLAO</name>